<dbReference type="EMBL" id="AQGU01000026">
    <property type="protein sequence ID" value="MBE0360098.1"/>
    <property type="molecule type" value="Genomic_DNA"/>
</dbReference>
<evidence type="ECO:0000313" key="1">
    <source>
        <dbReference type="EMBL" id="MBE0360098.1"/>
    </source>
</evidence>
<evidence type="ECO:0000313" key="2">
    <source>
        <dbReference type="Proteomes" id="UP000648482"/>
    </source>
</evidence>
<keyword evidence="2" id="KW-1185">Reference proteome</keyword>
<proteinExistence type="predicted"/>
<organism evidence="1 2">
    <name type="scientific">Pseudoalteromonas aliena SW19</name>
    <dbReference type="NCBI Taxonomy" id="1314866"/>
    <lineage>
        <taxon>Bacteria</taxon>
        <taxon>Pseudomonadati</taxon>
        <taxon>Pseudomonadota</taxon>
        <taxon>Gammaproteobacteria</taxon>
        <taxon>Alteromonadales</taxon>
        <taxon>Pseudoalteromonadaceae</taxon>
        <taxon>Pseudoalteromonas</taxon>
    </lineage>
</organism>
<reference evidence="1 2" key="1">
    <citation type="submission" date="2015-06" db="EMBL/GenBank/DDBJ databases">
        <title>Genome sequence of Pseudoalteromonas aliena.</title>
        <authorList>
            <person name="Xie B.-B."/>
            <person name="Rong J.-C."/>
            <person name="Qin Q.-L."/>
            <person name="Zhang Y.-Z."/>
        </authorList>
    </citation>
    <scope>NUCLEOTIDE SEQUENCE [LARGE SCALE GENOMIC DNA]</scope>
    <source>
        <strain evidence="1 2">SW19</strain>
    </source>
</reference>
<comment type="caution">
    <text evidence="1">The sequence shown here is derived from an EMBL/GenBank/DDBJ whole genome shotgun (WGS) entry which is preliminary data.</text>
</comment>
<gene>
    <name evidence="1" type="ORF">PALI_a2021</name>
</gene>
<protein>
    <submittedName>
        <fullName evidence="1">Uncharacterized protein</fullName>
    </submittedName>
</protein>
<dbReference type="RefSeq" id="WP_182700797.1">
    <property type="nucleotide sequence ID" value="NZ_AQGU01000026.1"/>
</dbReference>
<dbReference type="Proteomes" id="UP000648482">
    <property type="component" value="Unassembled WGS sequence"/>
</dbReference>
<accession>A0ABR9E141</accession>
<name>A0ABR9E141_9GAMM</name>
<sequence>MKSKQSGVKLSLIIISIIILGVSAWFNQANAQEISADINDSIRISCV</sequence>